<evidence type="ECO:0000256" key="1">
    <source>
        <dbReference type="SAM" id="SignalP"/>
    </source>
</evidence>
<feature type="signal peptide" evidence="1">
    <location>
        <begin position="1"/>
        <end position="20"/>
    </location>
</feature>
<dbReference type="Proteomes" id="UP000502756">
    <property type="component" value="Chromosome"/>
</dbReference>
<sequence length="135" mass="14299">MKVFLVSIGLLTASFSTGRAQSTATQTDTLSLIVGKWTGSFDGAASGNFELVLNQDSNRKLSGQVIMIADDGTRHPIDLKTVAWQNGQLNAAYTDPQDGGEVTFSGKYVSPALKGTWKSDGGQSAGTWQVARATR</sequence>
<accession>A0A6M5YE61</accession>
<organism evidence="2 3">
    <name type="scientific">Spirosoma taeanense</name>
    <dbReference type="NCBI Taxonomy" id="2735870"/>
    <lineage>
        <taxon>Bacteria</taxon>
        <taxon>Pseudomonadati</taxon>
        <taxon>Bacteroidota</taxon>
        <taxon>Cytophagia</taxon>
        <taxon>Cytophagales</taxon>
        <taxon>Cytophagaceae</taxon>
        <taxon>Spirosoma</taxon>
    </lineage>
</organism>
<protein>
    <submittedName>
        <fullName evidence="2">Uncharacterized protein</fullName>
    </submittedName>
</protein>
<dbReference type="EMBL" id="CP053435">
    <property type="protein sequence ID" value="QJW92305.1"/>
    <property type="molecule type" value="Genomic_DNA"/>
</dbReference>
<feature type="chain" id="PRO_5026874186" evidence="1">
    <location>
        <begin position="21"/>
        <end position="135"/>
    </location>
</feature>
<evidence type="ECO:0000313" key="2">
    <source>
        <dbReference type="EMBL" id="QJW92305.1"/>
    </source>
</evidence>
<dbReference type="AlphaFoldDB" id="A0A6M5YE61"/>
<evidence type="ECO:0000313" key="3">
    <source>
        <dbReference type="Proteomes" id="UP000502756"/>
    </source>
</evidence>
<name>A0A6M5YE61_9BACT</name>
<keyword evidence="3" id="KW-1185">Reference proteome</keyword>
<proteinExistence type="predicted"/>
<dbReference type="KEGG" id="stae:HNV11_10345"/>
<gene>
    <name evidence="2" type="ORF">HNV11_10345</name>
</gene>
<reference evidence="2 3" key="1">
    <citation type="submission" date="2020-05" db="EMBL/GenBank/DDBJ databases">
        <title>Genome sequencing of Spirosoma sp. TS118.</title>
        <authorList>
            <person name="Lee J.-H."/>
            <person name="Jeong S."/>
            <person name="Zhao L."/>
            <person name="Jung J.-H."/>
            <person name="Kim M.-K."/>
            <person name="Lim S."/>
        </authorList>
    </citation>
    <scope>NUCLEOTIDE SEQUENCE [LARGE SCALE GENOMIC DNA]</scope>
    <source>
        <strain evidence="2 3">TS118</strain>
    </source>
</reference>
<keyword evidence="1" id="KW-0732">Signal</keyword>